<dbReference type="RefSeq" id="XP_064675525.1">
    <property type="nucleotide sequence ID" value="XM_064832646.1"/>
</dbReference>
<feature type="compositionally biased region" description="Basic residues" evidence="1">
    <location>
        <begin position="16"/>
        <end position="30"/>
    </location>
</feature>
<proteinExistence type="predicted"/>
<dbReference type="GeneID" id="89957168"/>
<comment type="caution">
    <text evidence="2">The sequence shown here is derived from an EMBL/GenBank/DDBJ whole genome shotgun (WGS) entry which is preliminary data.</text>
</comment>
<feature type="compositionally biased region" description="Polar residues" evidence="1">
    <location>
        <begin position="1"/>
        <end position="10"/>
    </location>
</feature>
<evidence type="ECO:0000313" key="3">
    <source>
        <dbReference type="Proteomes" id="UP001304243"/>
    </source>
</evidence>
<dbReference type="AlphaFoldDB" id="A0AAN7D3E1"/>
<gene>
    <name evidence="2" type="ORF">ATC70_013482</name>
</gene>
<accession>A0AAN7D3E1</accession>
<dbReference type="Proteomes" id="UP001304243">
    <property type="component" value="Unassembled WGS sequence"/>
</dbReference>
<feature type="region of interest" description="Disordered" evidence="1">
    <location>
        <begin position="1"/>
        <end position="82"/>
    </location>
</feature>
<dbReference type="EMBL" id="JASEJX010000043">
    <property type="protein sequence ID" value="KAK4508859.1"/>
    <property type="molecule type" value="Genomic_DNA"/>
</dbReference>
<feature type="compositionally biased region" description="Pro residues" evidence="1">
    <location>
        <begin position="41"/>
        <end position="50"/>
    </location>
</feature>
<name>A0AAN7D3E1_9FUNG</name>
<evidence type="ECO:0000256" key="1">
    <source>
        <dbReference type="SAM" id="MobiDB-lite"/>
    </source>
</evidence>
<feature type="compositionally biased region" description="Low complexity" evidence="1">
    <location>
        <begin position="51"/>
        <end position="75"/>
    </location>
</feature>
<evidence type="ECO:0000313" key="2">
    <source>
        <dbReference type="EMBL" id="KAK4508859.1"/>
    </source>
</evidence>
<reference evidence="2 3" key="1">
    <citation type="submission" date="2022-11" db="EMBL/GenBank/DDBJ databases">
        <title>Mucor velutinosus strain NIH1002 WGS.</title>
        <authorList>
            <person name="Subramanian P."/>
            <person name="Mullikin J.C."/>
            <person name="Segre J.A."/>
            <person name="Zelazny A.M."/>
        </authorList>
    </citation>
    <scope>NUCLEOTIDE SEQUENCE [LARGE SCALE GENOMIC DNA]</scope>
    <source>
        <strain evidence="2 3">NIH1002</strain>
    </source>
</reference>
<keyword evidence="3" id="KW-1185">Reference proteome</keyword>
<protein>
    <submittedName>
        <fullName evidence="2">Uncharacterized protein</fullName>
    </submittedName>
</protein>
<organism evidence="2 3">
    <name type="scientific">Mucor velutinosus</name>
    <dbReference type="NCBI Taxonomy" id="708070"/>
    <lineage>
        <taxon>Eukaryota</taxon>
        <taxon>Fungi</taxon>
        <taxon>Fungi incertae sedis</taxon>
        <taxon>Mucoromycota</taxon>
        <taxon>Mucoromycotina</taxon>
        <taxon>Mucoromycetes</taxon>
        <taxon>Mucorales</taxon>
        <taxon>Mucorineae</taxon>
        <taxon>Mucoraceae</taxon>
        <taxon>Mucor</taxon>
    </lineage>
</organism>
<sequence>MVSQLQQENLQLRIDKAKKPKRRKKAIPRKRAFDAVDQSQPLPPPPPPSSSQPLIQPPQQENIPSNSSNNNNMNNSKEHTVNDLIITTHSKRSCNSKPISYVLPSSKCKLRKGDPYTFGNE</sequence>